<evidence type="ECO:0000313" key="1">
    <source>
        <dbReference type="EMBL" id="TKB53341.1"/>
    </source>
</evidence>
<dbReference type="Proteomes" id="UP000305675">
    <property type="component" value="Unassembled WGS sequence"/>
</dbReference>
<accession>A0A4U1BL00</accession>
<protein>
    <submittedName>
        <fullName evidence="1">DUF2164 domain-containing protein</fullName>
    </submittedName>
</protein>
<comment type="caution">
    <text evidence="1">The sequence shown here is derived from an EMBL/GenBank/DDBJ whole genome shotgun (WGS) entry which is preliminary data.</text>
</comment>
<dbReference type="Pfam" id="PF09932">
    <property type="entry name" value="DUF2164"/>
    <property type="match status" value="1"/>
</dbReference>
<organism evidence="1 2">
    <name type="scientific">Ferrimonas aestuarii</name>
    <dbReference type="NCBI Taxonomy" id="2569539"/>
    <lineage>
        <taxon>Bacteria</taxon>
        <taxon>Pseudomonadati</taxon>
        <taxon>Pseudomonadota</taxon>
        <taxon>Gammaproteobacteria</taxon>
        <taxon>Alteromonadales</taxon>
        <taxon>Ferrimonadaceae</taxon>
        <taxon>Ferrimonas</taxon>
    </lineage>
</organism>
<reference evidence="1 2" key="1">
    <citation type="submission" date="2019-04" db="EMBL/GenBank/DDBJ databases">
        <authorList>
            <person name="Hwang J.C."/>
        </authorList>
    </citation>
    <scope>NUCLEOTIDE SEQUENCE [LARGE SCALE GENOMIC DNA]</scope>
    <source>
        <strain evidence="1 2">IMCC35002</strain>
    </source>
</reference>
<sequence length="79" mass="9204">MKSTVLEQDEKQALYNDIATYLEDELQLELGQFELEFLVDFMVKKIGPKFYNQGLEDARAAILERLELATEVVYELEQS</sequence>
<proteinExistence type="predicted"/>
<dbReference type="EMBL" id="SWCJ01000012">
    <property type="protein sequence ID" value="TKB53341.1"/>
    <property type="molecule type" value="Genomic_DNA"/>
</dbReference>
<dbReference type="AlphaFoldDB" id="A0A4U1BL00"/>
<keyword evidence="2" id="KW-1185">Reference proteome</keyword>
<dbReference type="InterPro" id="IPR018680">
    <property type="entry name" value="DUF2164"/>
</dbReference>
<evidence type="ECO:0000313" key="2">
    <source>
        <dbReference type="Proteomes" id="UP000305675"/>
    </source>
</evidence>
<dbReference type="RefSeq" id="WP_136864209.1">
    <property type="nucleotide sequence ID" value="NZ_SWCJ01000012.1"/>
</dbReference>
<name>A0A4U1BL00_9GAMM</name>
<gene>
    <name evidence="1" type="ORF">FCL42_14850</name>
</gene>